<reference evidence="1 2" key="1">
    <citation type="journal article" date="2023" name="Microbiol. Spectr.">
        <title>Symbiosis of Carpenter Bees with Uncharacterized Lactic Acid Bacteria Showing NAD Auxotrophy.</title>
        <authorList>
            <person name="Kawasaki S."/>
            <person name="Ozawa K."/>
            <person name="Mori T."/>
            <person name="Yamamoto A."/>
            <person name="Ito M."/>
            <person name="Ohkuma M."/>
            <person name="Sakamoto M."/>
            <person name="Matsutani M."/>
        </authorList>
    </citation>
    <scope>NUCLEOTIDE SEQUENCE [LARGE SCALE GENOMIC DNA]</scope>
    <source>
        <strain evidence="1 2">Kim37-2</strain>
    </source>
</reference>
<keyword evidence="2" id="KW-1185">Reference proteome</keyword>
<dbReference type="EMBL" id="AP026798">
    <property type="protein sequence ID" value="BDR53085.1"/>
    <property type="molecule type" value="Genomic_DNA"/>
</dbReference>
<proteinExistence type="predicted"/>
<evidence type="ECO:0000313" key="2">
    <source>
        <dbReference type="Proteomes" id="UP001321766"/>
    </source>
</evidence>
<name>A0ABN6SAB5_9BIFI</name>
<sequence length="47" mass="5285">MPDDTYTLGAMGVYQGYPAHRGAEFGDQLIGAMRRSREVMVKLFYGK</sequence>
<evidence type="ECO:0000313" key="1">
    <source>
        <dbReference type="EMBL" id="BDR53085.1"/>
    </source>
</evidence>
<protein>
    <submittedName>
        <fullName evidence="1">Uncharacterized protein</fullName>
    </submittedName>
</protein>
<dbReference type="Proteomes" id="UP001321766">
    <property type="component" value="Chromosome"/>
</dbReference>
<organism evidence="1 2">
    <name type="scientific">Bombiscardovia nodaiensis</name>
    <dbReference type="NCBI Taxonomy" id="2932181"/>
    <lineage>
        <taxon>Bacteria</taxon>
        <taxon>Bacillati</taxon>
        <taxon>Actinomycetota</taxon>
        <taxon>Actinomycetes</taxon>
        <taxon>Bifidobacteriales</taxon>
        <taxon>Bifidobacteriaceae</taxon>
        <taxon>Bombiscardovia</taxon>
    </lineage>
</organism>
<accession>A0ABN6SAB5</accession>
<gene>
    <name evidence="1" type="ORF">KIM372_09920</name>
</gene>